<evidence type="ECO:0000313" key="7">
    <source>
        <dbReference type="Proteomes" id="UP000327011"/>
    </source>
</evidence>
<comment type="subcellular location">
    <subcellularLocation>
        <location evidence="3">Cytoplasm</location>
    </subcellularLocation>
</comment>
<evidence type="ECO:0000256" key="4">
    <source>
        <dbReference type="SAM" id="MobiDB-lite"/>
    </source>
</evidence>
<dbReference type="Pfam" id="PF02576">
    <property type="entry name" value="RimP_N"/>
    <property type="match status" value="1"/>
</dbReference>
<keyword evidence="2 3" id="KW-0690">Ribosome biogenesis</keyword>
<dbReference type="InterPro" id="IPR028989">
    <property type="entry name" value="RimP_N"/>
</dbReference>
<proteinExistence type="inferred from homology"/>
<feature type="compositionally biased region" description="Acidic residues" evidence="4">
    <location>
        <begin position="156"/>
        <end position="186"/>
    </location>
</feature>
<dbReference type="GO" id="GO:0005829">
    <property type="term" value="C:cytosol"/>
    <property type="evidence" value="ECO:0007669"/>
    <property type="project" value="TreeGrafter"/>
</dbReference>
<dbReference type="EMBL" id="VYTZ01000010">
    <property type="protein sequence ID" value="KAA9375648.1"/>
    <property type="molecule type" value="Genomic_DNA"/>
</dbReference>
<dbReference type="CDD" id="cd01734">
    <property type="entry name" value="YlxS_C"/>
    <property type="match status" value="1"/>
</dbReference>
<dbReference type="PANTHER" id="PTHR33867:SF1">
    <property type="entry name" value="RIBOSOME MATURATION FACTOR RIMP"/>
    <property type="match status" value="1"/>
</dbReference>
<dbReference type="Proteomes" id="UP000327011">
    <property type="component" value="Unassembled WGS sequence"/>
</dbReference>
<reference evidence="6 7" key="1">
    <citation type="submission" date="2019-09" db="EMBL/GenBank/DDBJ databases">
        <title>Screening of Novel Bioactive Compounds from Soil-Associated.</title>
        <authorList>
            <person name="Gong X."/>
        </authorList>
    </citation>
    <scope>NUCLEOTIDE SEQUENCE [LARGE SCALE GENOMIC DNA]</scope>
    <source>
        <strain evidence="6 7">Gxj-6</strain>
    </source>
</reference>
<comment type="caution">
    <text evidence="6">The sequence shown here is derived from an EMBL/GenBank/DDBJ whole genome shotgun (WGS) entry which is preliminary data.</text>
</comment>
<dbReference type="GO" id="GO:0006412">
    <property type="term" value="P:translation"/>
    <property type="evidence" value="ECO:0007669"/>
    <property type="project" value="TreeGrafter"/>
</dbReference>
<feature type="region of interest" description="Disordered" evidence="4">
    <location>
        <begin position="149"/>
        <end position="186"/>
    </location>
</feature>
<keyword evidence="7" id="KW-1185">Reference proteome</keyword>
<dbReference type="InterPro" id="IPR035956">
    <property type="entry name" value="RimP_N_sf"/>
</dbReference>
<dbReference type="AlphaFoldDB" id="A0A5J5JWB3"/>
<dbReference type="SUPFAM" id="SSF75420">
    <property type="entry name" value="YhbC-like, N-terminal domain"/>
    <property type="match status" value="1"/>
</dbReference>
<evidence type="ECO:0000259" key="5">
    <source>
        <dbReference type="Pfam" id="PF02576"/>
    </source>
</evidence>
<evidence type="ECO:0000256" key="1">
    <source>
        <dbReference type="ARBA" id="ARBA00022490"/>
    </source>
</evidence>
<dbReference type="InterPro" id="IPR003728">
    <property type="entry name" value="Ribosome_maturation_RimP"/>
</dbReference>
<organism evidence="6 7">
    <name type="scientific">Microbispora cellulosiformans</name>
    <dbReference type="NCBI Taxonomy" id="2614688"/>
    <lineage>
        <taxon>Bacteria</taxon>
        <taxon>Bacillati</taxon>
        <taxon>Actinomycetota</taxon>
        <taxon>Actinomycetes</taxon>
        <taxon>Streptosporangiales</taxon>
        <taxon>Streptosporangiaceae</taxon>
        <taxon>Microbispora</taxon>
    </lineage>
</organism>
<dbReference type="Gene3D" id="3.30.300.70">
    <property type="entry name" value="RimP-like superfamily, N-terminal"/>
    <property type="match status" value="1"/>
</dbReference>
<dbReference type="InterPro" id="IPR028998">
    <property type="entry name" value="RimP_C"/>
</dbReference>
<keyword evidence="1 3" id="KW-0963">Cytoplasm</keyword>
<comment type="similarity">
    <text evidence="3">Belongs to the RimP family.</text>
</comment>
<dbReference type="HAMAP" id="MF_01077">
    <property type="entry name" value="RimP"/>
    <property type="match status" value="1"/>
</dbReference>
<accession>A0A5J5JWB3</accession>
<evidence type="ECO:0000313" key="6">
    <source>
        <dbReference type="EMBL" id="KAA9375648.1"/>
    </source>
</evidence>
<evidence type="ECO:0000256" key="2">
    <source>
        <dbReference type="ARBA" id="ARBA00022517"/>
    </source>
</evidence>
<comment type="function">
    <text evidence="3">Required for maturation of 30S ribosomal subunits.</text>
</comment>
<dbReference type="NCBIfam" id="NF000930">
    <property type="entry name" value="PRK00092.2-2"/>
    <property type="match status" value="1"/>
</dbReference>
<name>A0A5J5JWB3_9ACTN</name>
<protein>
    <recommendedName>
        <fullName evidence="3">Ribosome maturation factor RimP</fullName>
    </recommendedName>
</protein>
<dbReference type="PANTHER" id="PTHR33867">
    <property type="entry name" value="RIBOSOME MATURATION FACTOR RIMP"/>
    <property type="match status" value="1"/>
</dbReference>
<feature type="domain" description="Ribosome maturation factor RimP N-terminal" evidence="5">
    <location>
        <begin position="13"/>
        <end position="86"/>
    </location>
</feature>
<gene>
    <name evidence="3 6" type="primary">rimP</name>
    <name evidence="6" type="ORF">F5972_25970</name>
</gene>
<dbReference type="GO" id="GO:0000028">
    <property type="term" value="P:ribosomal small subunit assembly"/>
    <property type="evidence" value="ECO:0007669"/>
    <property type="project" value="TreeGrafter"/>
</dbReference>
<sequence length="186" mass="20079">MGIDARRGRLVELLGPVVAAEGFDLEDVTVTPAGRRRLVRVVVDRDGGVSLDDVADVSQSVSKRLDEVDVLGGSAYVLEVTSPGVDRPLTEPRHWRRAHGRLVRAELRDGTSVEGRVTGADESGVELDGARGIAFGELVRGRVQVEFNRRDAGLDDEHDGELDDEHDEDLDVDEDIADAADTGDEG</sequence>
<evidence type="ECO:0000256" key="3">
    <source>
        <dbReference type="HAMAP-Rule" id="MF_01077"/>
    </source>
</evidence>